<dbReference type="RefSeq" id="WP_326124509.1">
    <property type="nucleotide sequence ID" value="NZ_JARSFG010000020.1"/>
</dbReference>
<name>A0AAW9NUQ0_9BACL</name>
<keyword evidence="2" id="KW-1185">Reference proteome</keyword>
<sequence length="42" mass="5213">MRIEDELLERLGVYFVYHEIYNQYGITFESFVDRWIRGILDI</sequence>
<protein>
    <submittedName>
        <fullName evidence="1">Uncharacterized protein</fullName>
    </submittedName>
</protein>
<proteinExistence type="predicted"/>
<reference evidence="1 2" key="1">
    <citation type="submission" date="2023-03" db="EMBL/GenBank/DDBJ databases">
        <title>Bacillus Genome Sequencing.</title>
        <authorList>
            <person name="Dunlap C."/>
        </authorList>
    </citation>
    <scope>NUCLEOTIDE SEQUENCE [LARGE SCALE GENOMIC DNA]</scope>
    <source>
        <strain evidence="1 2">B-59205</strain>
    </source>
</reference>
<gene>
    <name evidence="1" type="ORF">P9B03_16045</name>
</gene>
<evidence type="ECO:0000313" key="1">
    <source>
        <dbReference type="EMBL" id="MEC1180013.1"/>
    </source>
</evidence>
<comment type="caution">
    <text evidence="1">The sequence shown here is derived from an EMBL/GenBank/DDBJ whole genome shotgun (WGS) entry which is preliminary data.</text>
</comment>
<dbReference type="EMBL" id="JARSFG010000020">
    <property type="protein sequence ID" value="MEC1180013.1"/>
    <property type="molecule type" value="Genomic_DNA"/>
</dbReference>
<organism evidence="1 2">
    <name type="scientific">Metasolibacillus meyeri</name>
    <dbReference type="NCBI Taxonomy" id="1071052"/>
    <lineage>
        <taxon>Bacteria</taxon>
        <taxon>Bacillati</taxon>
        <taxon>Bacillota</taxon>
        <taxon>Bacilli</taxon>
        <taxon>Bacillales</taxon>
        <taxon>Caryophanaceae</taxon>
        <taxon>Metasolibacillus</taxon>
    </lineage>
</organism>
<evidence type="ECO:0000313" key="2">
    <source>
        <dbReference type="Proteomes" id="UP001344888"/>
    </source>
</evidence>
<dbReference type="Proteomes" id="UP001344888">
    <property type="component" value="Unassembled WGS sequence"/>
</dbReference>
<dbReference type="AlphaFoldDB" id="A0AAW9NUQ0"/>
<accession>A0AAW9NUQ0</accession>